<dbReference type="GO" id="GO:0000731">
    <property type="term" value="P:DNA synthesis involved in DNA repair"/>
    <property type="evidence" value="ECO:0007669"/>
    <property type="project" value="TreeGrafter"/>
</dbReference>
<dbReference type="Pfam" id="PF00004">
    <property type="entry name" value="AAA"/>
    <property type="match status" value="1"/>
</dbReference>
<name>A0AAJ1UZP6_9MOLU</name>
<organism evidence="5 6">
    <name type="scientific">Mycoplasma phocimorsus</name>
    <dbReference type="NCBI Taxonomy" id="3045839"/>
    <lineage>
        <taxon>Bacteria</taxon>
        <taxon>Bacillati</taxon>
        <taxon>Mycoplasmatota</taxon>
        <taxon>Mollicutes</taxon>
        <taxon>Mycoplasmataceae</taxon>
        <taxon>Mycoplasma</taxon>
    </lineage>
</organism>
<dbReference type="InterPro" id="IPR027417">
    <property type="entry name" value="P-loop_NTPase"/>
</dbReference>
<dbReference type="InterPro" id="IPR003959">
    <property type="entry name" value="ATPase_AAA_core"/>
</dbReference>
<evidence type="ECO:0000256" key="3">
    <source>
        <dbReference type="ARBA" id="ARBA00022840"/>
    </source>
</evidence>
<dbReference type="SMART" id="SM00382">
    <property type="entry name" value="AAA"/>
    <property type="match status" value="1"/>
</dbReference>
<dbReference type="Gene3D" id="1.10.3710.10">
    <property type="entry name" value="DNA polymerase III clamp loader subunits, C-terminal domain"/>
    <property type="match status" value="1"/>
</dbReference>
<dbReference type="EMBL" id="JASDDP010000023">
    <property type="protein sequence ID" value="MDJ1645943.1"/>
    <property type="molecule type" value="Genomic_DNA"/>
</dbReference>
<dbReference type="GO" id="GO:0008047">
    <property type="term" value="F:enzyme activator activity"/>
    <property type="evidence" value="ECO:0007669"/>
    <property type="project" value="TreeGrafter"/>
</dbReference>
<dbReference type="SUPFAM" id="SSF48019">
    <property type="entry name" value="post-AAA+ oligomerization domain-like"/>
    <property type="match status" value="1"/>
</dbReference>
<accession>A0AAJ1UZP6</accession>
<proteinExistence type="inferred from homology"/>
<dbReference type="GO" id="GO:0003677">
    <property type="term" value="F:DNA binding"/>
    <property type="evidence" value="ECO:0007669"/>
    <property type="project" value="InterPro"/>
</dbReference>
<dbReference type="Gene3D" id="1.10.8.60">
    <property type="match status" value="1"/>
</dbReference>
<dbReference type="Proteomes" id="UP001224428">
    <property type="component" value="Unassembled WGS sequence"/>
</dbReference>
<dbReference type="InterPro" id="IPR032423">
    <property type="entry name" value="AAA_assoc_2"/>
</dbReference>
<comment type="caution">
    <text evidence="5">The sequence shown here is derived from an EMBL/GenBank/DDBJ whole genome shotgun (WGS) entry which is preliminary data.</text>
</comment>
<dbReference type="PANTHER" id="PTHR13779:SF7">
    <property type="entry name" value="ATPASE WRNIP1"/>
    <property type="match status" value="1"/>
</dbReference>
<dbReference type="SUPFAM" id="SSF52540">
    <property type="entry name" value="P-loop containing nucleoside triphosphate hydrolases"/>
    <property type="match status" value="1"/>
</dbReference>
<dbReference type="CDD" id="cd18139">
    <property type="entry name" value="HLD_clamp_RarA"/>
    <property type="match status" value="1"/>
</dbReference>
<evidence type="ECO:0000256" key="2">
    <source>
        <dbReference type="ARBA" id="ARBA00022741"/>
    </source>
</evidence>
<dbReference type="GO" id="GO:0005524">
    <property type="term" value="F:ATP binding"/>
    <property type="evidence" value="ECO:0007669"/>
    <property type="project" value="UniProtKB-KW"/>
</dbReference>
<keyword evidence="6" id="KW-1185">Reference proteome</keyword>
<dbReference type="Gene3D" id="1.20.272.10">
    <property type="match status" value="1"/>
</dbReference>
<feature type="domain" description="AAA+ ATPase" evidence="4">
    <location>
        <begin position="31"/>
        <end position="138"/>
    </location>
</feature>
<reference evidence="5" key="1">
    <citation type="submission" date="2023-05" db="EMBL/GenBank/DDBJ databases">
        <title>Mycoplasma phocimorsus sp. nov., isolated from Scandinavian patients with seal finger or septic arthritis after contact with seals.</title>
        <authorList>
            <person name="Skafte-Holm A."/>
            <person name="Pedersen T.R."/>
            <person name="Froelund M."/>
            <person name="Stegger M."/>
            <person name="Qvortrup K."/>
            <person name="Michaels D.L."/>
            <person name="Brown D.R."/>
            <person name="Jensen J.S."/>
        </authorList>
    </citation>
    <scope>NUCLEOTIDE SEQUENCE</scope>
    <source>
        <strain evidence="5">M5725</strain>
    </source>
</reference>
<dbReference type="GO" id="GO:0016887">
    <property type="term" value="F:ATP hydrolysis activity"/>
    <property type="evidence" value="ECO:0007669"/>
    <property type="project" value="InterPro"/>
</dbReference>
<evidence type="ECO:0000313" key="5">
    <source>
        <dbReference type="EMBL" id="MDJ1645943.1"/>
    </source>
</evidence>
<dbReference type="InterPro" id="IPR021886">
    <property type="entry name" value="MgsA_C"/>
</dbReference>
<dbReference type="InterPro" id="IPR003593">
    <property type="entry name" value="AAA+_ATPase"/>
</dbReference>
<dbReference type="AlphaFoldDB" id="A0AAJ1UZP6"/>
<keyword evidence="3" id="KW-0067">ATP-binding</keyword>
<dbReference type="InterPro" id="IPR008921">
    <property type="entry name" value="DNA_pol3_clamp-load_cplx_C"/>
</dbReference>
<keyword evidence="2" id="KW-0547">Nucleotide-binding</keyword>
<evidence type="ECO:0000313" key="6">
    <source>
        <dbReference type="Proteomes" id="UP001224428"/>
    </source>
</evidence>
<dbReference type="PANTHER" id="PTHR13779">
    <property type="entry name" value="WERNER HELICASE-INTERACTING PROTEIN 1 FAMILY MEMBER"/>
    <property type="match status" value="1"/>
</dbReference>
<sequence length="399" mass="45912">MNDVENIKSLDEIIGQKKIVFLFKKLVEQNHLLNIIIFGEPGIGKTTCAKALAKAYNLPFDIFNSTIQNKKELEEKIANNKILIIDEIHRLNKDKQDILLPKIENKEIYVIATTTENPYFKVNPALRSRMKLFEFHKLTKDEIAQDIQQKIENKEINLNINKENLEVIIKLSNGDYRSVLSNIELLSVLFGNKKITKNDINIAIPNLTFNSDKDATAHYDMLSAFHKSLRGSDVDAALYYSHILVKSGDIDNVIRRIQAMVYEDVGLASNNLSLKVDSAIKAIERLGMPEAMLPLTYIIIELCIAPKSNSVYKATSKVKEFIKEGNIFQVPNHLRDNHFNSAKILKYGEGYKYPHDYNNNYISQQYLPKEIKNIKFFEYGSNKVEQAYKKYWEEIKKGD</sequence>
<dbReference type="GO" id="GO:0017116">
    <property type="term" value="F:single-stranded DNA helicase activity"/>
    <property type="evidence" value="ECO:0007669"/>
    <property type="project" value="TreeGrafter"/>
</dbReference>
<dbReference type="GO" id="GO:0006261">
    <property type="term" value="P:DNA-templated DNA replication"/>
    <property type="evidence" value="ECO:0007669"/>
    <property type="project" value="TreeGrafter"/>
</dbReference>
<protein>
    <submittedName>
        <fullName evidence="5">Replication-associated recombination protein A</fullName>
    </submittedName>
</protein>
<comment type="similarity">
    <text evidence="1">Belongs to the AAA ATPase family. RarA/MGS1/WRNIP1 subfamily.</text>
</comment>
<dbReference type="Pfam" id="PF12002">
    <property type="entry name" value="MgsA_C"/>
    <property type="match status" value="1"/>
</dbReference>
<dbReference type="InterPro" id="IPR051314">
    <property type="entry name" value="AAA_ATPase_RarA/MGS1/WRNIP1"/>
</dbReference>
<dbReference type="Gene3D" id="3.40.50.300">
    <property type="entry name" value="P-loop containing nucleotide triphosphate hydrolases"/>
    <property type="match status" value="1"/>
</dbReference>
<dbReference type="Pfam" id="PF16193">
    <property type="entry name" value="AAA_assoc_2"/>
    <property type="match status" value="1"/>
</dbReference>
<gene>
    <name evidence="5" type="ORF">QLQ80_02520</name>
</gene>
<dbReference type="CDD" id="cd00009">
    <property type="entry name" value="AAA"/>
    <property type="match status" value="1"/>
</dbReference>
<evidence type="ECO:0000259" key="4">
    <source>
        <dbReference type="SMART" id="SM00382"/>
    </source>
</evidence>
<evidence type="ECO:0000256" key="1">
    <source>
        <dbReference type="ARBA" id="ARBA00008959"/>
    </source>
</evidence>
<dbReference type="RefSeq" id="WP_283827347.1">
    <property type="nucleotide sequence ID" value="NZ_JASDDP010000023.1"/>
</dbReference>